<evidence type="ECO:0000313" key="7">
    <source>
        <dbReference type="EMBL" id="MFB9886478.1"/>
    </source>
</evidence>
<comment type="subcellular location">
    <subcellularLocation>
        <location evidence="1">Membrane</location>
        <topology evidence="1">Multi-pass membrane protein</topology>
    </subcellularLocation>
</comment>
<evidence type="ECO:0000256" key="2">
    <source>
        <dbReference type="ARBA" id="ARBA00022692"/>
    </source>
</evidence>
<sequence>MSTPTSLAPRWIQAVLGLFLLLYFLPIPTRFKELSSILLLLSTLVWLWPLRQQGLLLIRQPLAWGLALLLGTLGYAIAISPDPGQSWAEAKNLYGIKITLTAFCLAWLLQHPQLQPEACARWLLACLAGSALLLNGFNLWQYWQEYQLLGGAPEDIWAHRPYSDAMVLLLPFMLMAWWHASTRSSQLIWIGLLTLHGILLLGTGARSAWLAVAFIGLAWLLLHLNRRLLFASALVALAGLLLAFALLPDYLLDRLTQTSSSGRTGGGTWSSAWELIQQAPWQGHGFGAFLYDQIYNAAAPLHPHWLFTESMGPHNLWLTHWFYGGLPFLLATMTFCAILLYCNGQACRGLPQQSWQRSLLLAISLSLFGGFIVRGQFETPELQFWGVLLGLSWGLLNRQPAASK</sequence>
<comment type="caution">
    <text evidence="7">The sequence shown here is derived from an EMBL/GenBank/DDBJ whole genome shotgun (WGS) entry which is preliminary data.</text>
</comment>
<evidence type="ECO:0000256" key="3">
    <source>
        <dbReference type="ARBA" id="ARBA00022989"/>
    </source>
</evidence>
<dbReference type="EMBL" id="JBHLZN010000002">
    <property type="protein sequence ID" value="MFB9886478.1"/>
    <property type="molecule type" value="Genomic_DNA"/>
</dbReference>
<keyword evidence="3 5" id="KW-1133">Transmembrane helix</keyword>
<accession>A0ABV5ZB24</accession>
<dbReference type="InterPro" id="IPR007016">
    <property type="entry name" value="O-antigen_ligase-rel_domated"/>
</dbReference>
<protein>
    <submittedName>
        <fullName evidence="7">O-antigen ligase family protein</fullName>
    </submittedName>
</protein>
<dbReference type="Pfam" id="PF04932">
    <property type="entry name" value="Wzy_C"/>
    <property type="match status" value="1"/>
</dbReference>
<gene>
    <name evidence="7" type="ORF">ACFFLH_08655</name>
</gene>
<evidence type="ECO:0000256" key="5">
    <source>
        <dbReference type="SAM" id="Phobius"/>
    </source>
</evidence>
<dbReference type="PANTHER" id="PTHR37422:SF17">
    <property type="entry name" value="O-ANTIGEN LIGASE"/>
    <property type="match status" value="1"/>
</dbReference>
<dbReference type="PANTHER" id="PTHR37422">
    <property type="entry name" value="TEICHURONIC ACID BIOSYNTHESIS PROTEIN TUAE"/>
    <property type="match status" value="1"/>
</dbReference>
<feature type="domain" description="O-antigen ligase-related" evidence="6">
    <location>
        <begin position="195"/>
        <end position="331"/>
    </location>
</feature>
<feature type="transmembrane region" description="Helical" evidence="5">
    <location>
        <begin position="122"/>
        <end position="142"/>
    </location>
</feature>
<feature type="transmembrane region" description="Helical" evidence="5">
    <location>
        <begin position="162"/>
        <end position="180"/>
    </location>
</feature>
<keyword evidence="2 5" id="KW-0812">Transmembrane</keyword>
<name>A0ABV5ZB24_9GAMM</name>
<keyword evidence="8" id="KW-1185">Reference proteome</keyword>
<dbReference type="InterPro" id="IPR051533">
    <property type="entry name" value="WaaL-like"/>
</dbReference>
<dbReference type="Proteomes" id="UP001589628">
    <property type="component" value="Unassembled WGS sequence"/>
</dbReference>
<organism evidence="7 8">
    <name type="scientific">Balneatrix alpica</name>
    <dbReference type="NCBI Taxonomy" id="75684"/>
    <lineage>
        <taxon>Bacteria</taxon>
        <taxon>Pseudomonadati</taxon>
        <taxon>Pseudomonadota</taxon>
        <taxon>Gammaproteobacteria</taxon>
        <taxon>Oceanospirillales</taxon>
        <taxon>Balneatrichaceae</taxon>
        <taxon>Balneatrix</taxon>
    </lineage>
</organism>
<feature type="transmembrane region" description="Helical" evidence="5">
    <location>
        <begin position="229"/>
        <end position="247"/>
    </location>
</feature>
<keyword evidence="7" id="KW-0436">Ligase</keyword>
<evidence type="ECO:0000313" key="8">
    <source>
        <dbReference type="Proteomes" id="UP001589628"/>
    </source>
</evidence>
<feature type="transmembrane region" description="Helical" evidence="5">
    <location>
        <begin position="92"/>
        <end position="110"/>
    </location>
</feature>
<keyword evidence="4 5" id="KW-0472">Membrane</keyword>
<evidence type="ECO:0000256" key="4">
    <source>
        <dbReference type="ARBA" id="ARBA00023136"/>
    </source>
</evidence>
<feature type="transmembrane region" description="Helical" evidence="5">
    <location>
        <begin position="62"/>
        <end position="80"/>
    </location>
</feature>
<evidence type="ECO:0000259" key="6">
    <source>
        <dbReference type="Pfam" id="PF04932"/>
    </source>
</evidence>
<dbReference type="GO" id="GO:0016874">
    <property type="term" value="F:ligase activity"/>
    <property type="evidence" value="ECO:0007669"/>
    <property type="project" value="UniProtKB-KW"/>
</dbReference>
<feature type="transmembrane region" description="Helical" evidence="5">
    <location>
        <begin position="321"/>
        <end position="342"/>
    </location>
</feature>
<proteinExistence type="predicted"/>
<feature type="transmembrane region" description="Helical" evidence="5">
    <location>
        <begin position="7"/>
        <end position="25"/>
    </location>
</feature>
<feature type="transmembrane region" description="Helical" evidence="5">
    <location>
        <begin position="187"/>
        <end position="202"/>
    </location>
</feature>
<reference evidence="7 8" key="1">
    <citation type="submission" date="2024-09" db="EMBL/GenBank/DDBJ databases">
        <authorList>
            <person name="Sun Q."/>
            <person name="Mori K."/>
        </authorList>
    </citation>
    <scope>NUCLEOTIDE SEQUENCE [LARGE SCALE GENOMIC DNA]</scope>
    <source>
        <strain evidence="7 8">ATCC 51285</strain>
    </source>
</reference>
<dbReference type="RefSeq" id="WP_027311918.1">
    <property type="nucleotide sequence ID" value="NZ_JBHLZN010000002.1"/>
</dbReference>
<feature type="transmembrane region" description="Helical" evidence="5">
    <location>
        <begin position="354"/>
        <end position="373"/>
    </location>
</feature>
<feature type="transmembrane region" description="Helical" evidence="5">
    <location>
        <begin position="31"/>
        <end position="50"/>
    </location>
</feature>
<evidence type="ECO:0000256" key="1">
    <source>
        <dbReference type="ARBA" id="ARBA00004141"/>
    </source>
</evidence>